<name>A0ABN1RPB7_9ACTN</name>
<protein>
    <submittedName>
        <fullName evidence="2">Uncharacterized protein</fullName>
    </submittedName>
</protein>
<evidence type="ECO:0000313" key="3">
    <source>
        <dbReference type="Proteomes" id="UP001500665"/>
    </source>
</evidence>
<gene>
    <name evidence="2" type="ORF">GCM10009550_53100</name>
</gene>
<accession>A0ABN1RPB7</accession>
<feature type="compositionally biased region" description="Basic and acidic residues" evidence="1">
    <location>
        <begin position="1"/>
        <end position="15"/>
    </location>
</feature>
<organism evidence="2 3">
    <name type="scientific">Actinocorallia libanotica</name>
    <dbReference type="NCBI Taxonomy" id="46162"/>
    <lineage>
        <taxon>Bacteria</taxon>
        <taxon>Bacillati</taxon>
        <taxon>Actinomycetota</taxon>
        <taxon>Actinomycetes</taxon>
        <taxon>Streptosporangiales</taxon>
        <taxon>Thermomonosporaceae</taxon>
        <taxon>Actinocorallia</taxon>
    </lineage>
</organism>
<feature type="region of interest" description="Disordered" evidence="1">
    <location>
        <begin position="1"/>
        <end position="58"/>
    </location>
</feature>
<evidence type="ECO:0000256" key="1">
    <source>
        <dbReference type="SAM" id="MobiDB-lite"/>
    </source>
</evidence>
<feature type="compositionally biased region" description="Basic and acidic residues" evidence="1">
    <location>
        <begin position="23"/>
        <end position="58"/>
    </location>
</feature>
<dbReference type="RefSeq" id="WP_344243685.1">
    <property type="nucleotide sequence ID" value="NZ_BAAAHH010000025.1"/>
</dbReference>
<reference evidence="2 3" key="1">
    <citation type="journal article" date="2019" name="Int. J. Syst. Evol. Microbiol.">
        <title>The Global Catalogue of Microorganisms (GCM) 10K type strain sequencing project: providing services to taxonomists for standard genome sequencing and annotation.</title>
        <authorList>
            <consortium name="The Broad Institute Genomics Platform"/>
            <consortium name="The Broad Institute Genome Sequencing Center for Infectious Disease"/>
            <person name="Wu L."/>
            <person name="Ma J."/>
        </authorList>
    </citation>
    <scope>NUCLEOTIDE SEQUENCE [LARGE SCALE GENOMIC DNA]</scope>
    <source>
        <strain evidence="2 3">JCM 10696</strain>
    </source>
</reference>
<proteinExistence type="predicted"/>
<comment type="caution">
    <text evidence="2">The sequence shown here is derived from an EMBL/GenBank/DDBJ whole genome shotgun (WGS) entry which is preliminary data.</text>
</comment>
<sequence length="58" mass="6479">MSTPEEKTPKTHETDQVLPQPDDQARRPRPKEETETGAKLKEAMRDAGLNREDFTGGG</sequence>
<evidence type="ECO:0000313" key="2">
    <source>
        <dbReference type="EMBL" id="GAA0961068.1"/>
    </source>
</evidence>
<keyword evidence="3" id="KW-1185">Reference proteome</keyword>
<dbReference type="Proteomes" id="UP001500665">
    <property type="component" value="Unassembled WGS sequence"/>
</dbReference>
<dbReference type="EMBL" id="BAAAHH010000025">
    <property type="protein sequence ID" value="GAA0961068.1"/>
    <property type="molecule type" value="Genomic_DNA"/>
</dbReference>